<dbReference type="Pfam" id="PF00293">
    <property type="entry name" value="NUDIX"/>
    <property type="match status" value="1"/>
</dbReference>
<reference evidence="4 5" key="1">
    <citation type="submission" date="2020-11" db="EMBL/GenBank/DDBJ databases">
        <title>Kefir isolates.</title>
        <authorList>
            <person name="Marcisauskas S."/>
            <person name="Kim Y."/>
            <person name="Blasche S."/>
        </authorList>
    </citation>
    <scope>NUCLEOTIDE SEQUENCE [LARGE SCALE GENOMIC DNA]</scope>
    <source>
        <strain evidence="4 5">KR</strain>
    </source>
</reference>
<dbReference type="PRINTS" id="PR00502">
    <property type="entry name" value="NUDIXFAMILY"/>
</dbReference>
<dbReference type="GO" id="GO:0005829">
    <property type="term" value="C:cytosol"/>
    <property type="evidence" value="ECO:0007669"/>
    <property type="project" value="TreeGrafter"/>
</dbReference>
<dbReference type="PROSITE" id="PS00893">
    <property type="entry name" value="NUDIX_BOX"/>
    <property type="match status" value="1"/>
</dbReference>
<feature type="domain" description="Nudix hydrolase" evidence="3">
    <location>
        <begin position="12"/>
        <end position="144"/>
    </location>
</feature>
<comment type="similarity">
    <text evidence="2">Belongs to the Nudix hydrolase family.</text>
</comment>
<dbReference type="OrthoDB" id="447842at2759"/>
<keyword evidence="5" id="KW-1185">Reference proteome</keyword>
<dbReference type="GO" id="GO:0035539">
    <property type="term" value="F:8-oxo-7,8-dihydrodeoxyguanosine triphosphate pyrophosphatase activity"/>
    <property type="evidence" value="ECO:0007669"/>
    <property type="project" value="TreeGrafter"/>
</dbReference>
<comment type="caution">
    <text evidence="4">The sequence shown here is derived from an EMBL/GenBank/DDBJ whole genome shotgun (WGS) entry which is preliminary data.</text>
</comment>
<dbReference type="PROSITE" id="PS51462">
    <property type="entry name" value="NUDIX"/>
    <property type="match status" value="1"/>
</dbReference>
<evidence type="ECO:0000256" key="2">
    <source>
        <dbReference type="RuleBase" id="RU003476"/>
    </source>
</evidence>
<evidence type="ECO:0000313" key="5">
    <source>
        <dbReference type="Proteomes" id="UP000777482"/>
    </source>
</evidence>
<evidence type="ECO:0000259" key="3">
    <source>
        <dbReference type="PROSITE" id="PS51462"/>
    </source>
</evidence>
<dbReference type="AlphaFoldDB" id="A0A9P7B2B0"/>
<dbReference type="FunFam" id="3.90.79.10:FF:000060">
    <property type="entry name" value="Nudix hydrolase 1"/>
    <property type="match status" value="1"/>
</dbReference>
<gene>
    <name evidence="4" type="ORF">C6P46_001563</name>
</gene>
<dbReference type="InterPro" id="IPR020084">
    <property type="entry name" value="NUDIX_hydrolase_CS"/>
</dbReference>
<organism evidence="4 5">
    <name type="scientific">Rhodotorula mucilaginosa</name>
    <name type="common">Yeast</name>
    <name type="synonym">Rhodotorula rubra</name>
    <dbReference type="NCBI Taxonomy" id="5537"/>
    <lineage>
        <taxon>Eukaryota</taxon>
        <taxon>Fungi</taxon>
        <taxon>Dikarya</taxon>
        <taxon>Basidiomycota</taxon>
        <taxon>Pucciniomycotina</taxon>
        <taxon>Microbotryomycetes</taxon>
        <taxon>Sporidiobolales</taxon>
        <taxon>Sporidiobolaceae</taxon>
        <taxon>Rhodotorula</taxon>
    </lineage>
</organism>
<dbReference type="EMBL" id="PUHQ01000143">
    <property type="protein sequence ID" value="KAG0654640.1"/>
    <property type="molecule type" value="Genomic_DNA"/>
</dbReference>
<dbReference type="GO" id="GO:0006203">
    <property type="term" value="P:dGTP catabolic process"/>
    <property type="evidence" value="ECO:0007669"/>
    <property type="project" value="TreeGrafter"/>
</dbReference>
<accession>A0A9P7B2B0</accession>
<dbReference type="SUPFAM" id="SSF55811">
    <property type="entry name" value="Nudix"/>
    <property type="match status" value="1"/>
</dbReference>
<sequence>MSSAAPSNTAPLVRVGVGCFLYNSRGQFVTGIRKGSHGAGALQLPGGHLDFGETPEACAAREVLEETGLHVAERDVRFLTATNDIFSTESKHYVTLLMACPVPDDAQPEVCEPEKCERWEWHSWHELKAFANEPNNQLFLPLRNLIKQRPDLDLCNI</sequence>
<protein>
    <recommendedName>
        <fullName evidence="3">Nudix hydrolase domain-containing protein</fullName>
    </recommendedName>
</protein>
<dbReference type="InterPro" id="IPR015797">
    <property type="entry name" value="NUDIX_hydrolase-like_dom_sf"/>
</dbReference>
<dbReference type="CDD" id="cd04678">
    <property type="entry name" value="NUDIX_MTH2_Nudt15"/>
    <property type="match status" value="1"/>
</dbReference>
<dbReference type="InterPro" id="IPR020476">
    <property type="entry name" value="Nudix_hydrolase"/>
</dbReference>
<dbReference type="InterPro" id="IPR000086">
    <property type="entry name" value="NUDIX_hydrolase_dom"/>
</dbReference>
<dbReference type="PANTHER" id="PTHR16099:SF5">
    <property type="entry name" value="NUCLEOTIDE TRIPHOSPHATE DIPHOSPHATASE NUDT15"/>
    <property type="match status" value="1"/>
</dbReference>
<evidence type="ECO:0000256" key="1">
    <source>
        <dbReference type="ARBA" id="ARBA00022801"/>
    </source>
</evidence>
<keyword evidence="1 2" id="KW-0378">Hydrolase</keyword>
<evidence type="ECO:0000313" key="4">
    <source>
        <dbReference type="EMBL" id="KAG0654640.1"/>
    </source>
</evidence>
<name>A0A9P7B2B0_RHOMI</name>
<dbReference type="Proteomes" id="UP000777482">
    <property type="component" value="Unassembled WGS sequence"/>
</dbReference>
<dbReference type="PANTHER" id="PTHR16099">
    <property type="entry name" value="8-OXO-DGTP DIPHOSPHATES NUDT15"/>
    <property type="match status" value="1"/>
</dbReference>
<dbReference type="Gene3D" id="3.90.79.10">
    <property type="entry name" value="Nucleoside Triphosphate Pyrophosphohydrolase"/>
    <property type="match status" value="1"/>
</dbReference>
<proteinExistence type="inferred from homology"/>